<evidence type="ECO:0000313" key="4">
    <source>
        <dbReference type="Proteomes" id="UP000823399"/>
    </source>
</evidence>
<feature type="compositionally biased region" description="Basic and acidic residues" evidence="1">
    <location>
        <begin position="30"/>
        <end position="40"/>
    </location>
</feature>
<feature type="region of interest" description="Disordered" evidence="1">
    <location>
        <begin position="216"/>
        <end position="289"/>
    </location>
</feature>
<name>A0A9P7F0C5_9AGAM</name>
<dbReference type="AlphaFoldDB" id="A0A9P7F0C5"/>
<proteinExistence type="predicted"/>
<feature type="domain" description="DUF6532" evidence="2">
    <location>
        <begin position="305"/>
        <end position="418"/>
    </location>
</feature>
<dbReference type="InterPro" id="IPR045341">
    <property type="entry name" value="DUF6532"/>
</dbReference>
<gene>
    <name evidence="3" type="ORF">F5147DRAFT_776826</name>
</gene>
<feature type="region of interest" description="Disordered" evidence="1">
    <location>
        <begin position="80"/>
        <end position="142"/>
    </location>
</feature>
<dbReference type="EMBL" id="JABBWM010000052">
    <property type="protein sequence ID" value="KAG2101099.1"/>
    <property type="molecule type" value="Genomic_DNA"/>
</dbReference>
<organism evidence="3 4">
    <name type="scientific">Suillus discolor</name>
    <dbReference type="NCBI Taxonomy" id="1912936"/>
    <lineage>
        <taxon>Eukaryota</taxon>
        <taxon>Fungi</taxon>
        <taxon>Dikarya</taxon>
        <taxon>Basidiomycota</taxon>
        <taxon>Agaricomycotina</taxon>
        <taxon>Agaricomycetes</taxon>
        <taxon>Agaricomycetidae</taxon>
        <taxon>Boletales</taxon>
        <taxon>Suillineae</taxon>
        <taxon>Suillaceae</taxon>
        <taxon>Suillus</taxon>
    </lineage>
</organism>
<feature type="compositionally biased region" description="Polar residues" evidence="1">
    <location>
        <begin position="12"/>
        <end position="29"/>
    </location>
</feature>
<reference evidence="3" key="1">
    <citation type="journal article" date="2020" name="New Phytol.">
        <title>Comparative genomics reveals dynamic genome evolution in host specialist ectomycorrhizal fungi.</title>
        <authorList>
            <person name="Lofgren L.A."/>
            <person name="Nguyen N.H."/>
            <person name="Vilgalys R."/>
            <person name="Ruytinx J."/>
            <person name="Liao H.L."/>
            <person name="Branco S."/>
            <person name="Kuo A."/>
            <person name="LaButti K."/>
            <person name="Lipzen A."/>
            <person name="Andreopoulos W."/>
            <person name="Pangilinan J."/>
            <person name="Riley R."/>
            <person name="Hundley H."/>
            <person name="Na H."/>
            <person name="Barry K."/>
            <person name="Grigoriev I.V."/>
            <person name="Stajich J.E."/>
            <person name="Kennedy P.G."/>
        </authorList>
    </citation>
    <scope>NUCLEOTIDE SEQUENCE</scope>
    <source>
        <strain evidence="3">FC423</strain>
    </source>
</reference>
<protein>
    <recommendedName>
        <fullName evidence="2">DUF6532 domain-containing protein</fullName>
    </recommendedName>
</protein>
<comment type="caution">
    <text evidence="3">The sequence shown here is derived from an EMBL/GenBank/DDBJ whole genome shotgun (WGS) entry which is preliminary data.</text>
</comment>
<feature type="compositionally biased region" description="Acidic residues" evidence="1">
    <location>
        <begin position="42"/>
        <end position="56"/>
    </location>
</feature>
<dbReference type="Proteomes" id="UP000823399">
    <property type="component" value="Unassembled WGS sequence"/>
</dbReference>
<feature type="region of interest" description="Disordered" evidence="1">
    <location>
        <begin position="1"/>
        <end position="56"/>
    </location>
</feature>
<dbReference type="Pfam" id="PF20149">
    <property type="entry name" value="DUF6532"/>
    <property type="match status" value="1"/>
</dbReference>
<dbReference type="GeneID" id="64704157"/>
<feature type="compositionally biased region" description="Low complexity" evidence="1">
    <location>
        <begin position="231"/>
        <end position="244"/>
    </location>
</feature>
<evidence type="ECO:0000256" key="1">
    <source>
        <dbReference type="SAM" id="MobiDB-lite"/>
    </source>
</evidence>
<keyword evidence="4" id="KW-1185">Reference proteome</keyword>
<feature type="compositionally biased region" description="Basic and acidic residues" evidence="1">
    <location>
        <begin position="116"/>
        <end position="126"/>
    </location>
</feature>
<sequence>MYSSDRFGFWKPTSTSSQSIQKATQSSNRTLKEARGKAAESDTSDDDKDQGRIDDDDDKQMYVSHYHLICNITVFGQHEGNSGDKHENGTQDDLDLDDANLDDANLDDDNLDNDEDFNHQPDTQEKDFDDDSKDEARDKTEESCGIPNFGILHRLTDTHLSIFPPVCILGQGLLFGVLHCLADTHLSVLPLACILLSYGQGLQLSILHHLSRHASKYPSSRMQSPRRHSPSRPSTSSKVSSQKRSLPKPAYRSDHARSPTHSRSRSATPDKPDLYRNQRKTRTAQEDPTKLGFYPPAWQTFLQAAKLEMCLQAILMHPVPEHRDALQLAHEVIDTELWIYHEKKIKLDNGYFPQYQTQMVRLLCDDLFTFCTELKKVVVSITKTYYGIFPKGAMARKEEMQKCVTANATKLLKTNNYLQ</sequence>
<dbReference type="RefSeq" id="XP_041289746.1">
    <property type="nucleotide sequence ID" value="XM_041441898.1"/>
</dbReference>
<dbReference type="OrthoDB" id="2635300at2759"/>
<evidence type="ECO:0000313" key="3">
    <source>
        <dbReference type="EMBL" id="KAG2101099.1"/>
    </source>
</evidence>
<feature type="compositionally biased region" description="Acidic residues" evidence="1">
    <location>
        <begin position="90"/>
        <end position="115"/>
    </location>
</feature>
<accession>A0A9P7F0C5</accession>
<evidence type="ECO:0000259" key="2">
    <source>
        <dbReference type="Pfam" id="PF20149"/>
    </source>
</evidence>